<sequence>MKNSLWAKRIRGAGKAVGRQVAMMLVAIVIVMIFLAVSGYDPAAVLQGLGRAFTRDLAGTIRWATPLILAGVAVCIPFKAEVFNLGVDGQIYLGAIASTWIALALPETTGRLGLLPVFLAGAAAGALFALIPALMKVYFGTDMVVTTLLLNFVGQLLTEFMAAEVMRDPEKITQMNASRTLPEALWMPKLGAFGASSASVGIYLAVIVALIAAFLFFKTTLGYEIKLVGTNQQFARYGGMKPNGIILKVMALSGAVAGVIGAMEVTAVQHKLIAAFNPDIGFDGIVVALLANNNPLGVILSGFFFGALKNGGSIMQRVTSVPQIVTEIIMAIIILTISADVGFKFIRRRKERKTHGNAV</sequence>
<evidence type="ECO:0000313" key="8">
    <source>
        <dbReference type="Proteomes" id="UP000602181"/>
    </source>
</evidence>
<feature type="transmembrane region" description="Helical" evidence="6">
    <location>
        <begin position="245"/>
        <end position="263"/>
    </location>
</feature>
<evidence type="ECO:0000256" key="5">
    <source>
        <dbReference type="ARBA" id="ARBA00023136"/>
    </source>
</evidence>
<organism evidence="7 8">
    <name type="scientific">Anaerotruncus massiliensis</name>
    <name type="common">ex Togo et al. 2019</name>
    <dbReference type="NCBI Taxonomy" id="1673720"/>
    <lineage>
        <taxon>Bacteria</taxon>
        <taxon>Bacillati</taxon>
        <taxon>Bacillota</taxon>
        <taxon>Clostridia</taxon>
        <taxon>Eubacteriales</taxon>
        <taxon>Oscillospiraceae</taxon>
        <taxon>Anaerotruncus</taxon>
    </lineage>
</organism>
<evidence type="ECO:0000256" key="6">
    <source>
        <dbReference type="SAM" id="Phobius"/>
    </source>
</evidence>
<dbReference type="RefSeq" id="WP_158595549.1">
    <property type="nucleotide sequence ID" value="NZ_CAKVWL010000048.1"/>
</dbReference>
<name>A0ABR7ABV9_9FIRM</name>
<dbReference type="PANTHER" id="PTHR47089">
    <property type="entry name" value="ABC TRANSPORTER, PERMEASE PROTEIN"/>
    <property type="match status" value="1"/>
</dbReference>
<keyword evidence="5 6" id="KW-0472">Membrane</keyword>
<gene>
    <name evidence="7" type="ORF">H8R05_02960</name>
</gene>
<comment type="caution">
    <text evidence="7">The sequence shown here is derived from an EMBL/GenBank/DDBJ whole genome shotgun (WGS) entry which is preliminary data.</text>
</comment>
<feature type="transmembrane region" description="Helical" evidence="6">
    <location>
        <begin position="324"/>
        <end position="343"/>
    </location>
</feature>
<evidence type="ECO:0000313" key="7">
    <source>
        <dbReference type="EMBL" id="MBC3937862.1"/>
    </source>
</evidence>
<evidence type="ECO:0000256" key="3">
    <source>
        <dbReference type="ARBA" id="ARBA00022692"/>
    </source>
</evidence>
<keyword evidence="3 6" id="KW-0812">Transmembrane</keyword>
<feature type="transmembrane region" description="Helical" evidence="6">
    <location>
        <begin position="190"/>
        <end position="217"/>
    </location>
</feature>
<dbReference type="InterPro" id="IPR001851">
    <property type="entry name" value="ABC_transp_permease"/>
</dbReference>
<dbReference type="CDD" id="cd06580">
    <property type="entry name" value="TM_PBP1_transp_TpRbsC_like"/>
    <property type="match status" value="1"/>
</dbReference>
<keyword evidence="2" id="KW-1003">Cell membrane</keyword>
<comment type="subcellular location">
    <subcellularLocation>
        <location evidence="1">Cell membrane</location>
        <topology evidence="1">Multi-pass membrane protein</topology>
    </subcellularLocation>
</comment>
<evidence type="ECO:0000256" key="1">
    <source>
        <dbReference type="ARBA" id="ARBA00004651"/>
    </source>
</evidence>
<dbReference type="EMBL" id="JACOIH010000002">
    <property type="protein sequence ID" value="MBC3937862.1"/>
    <property type="molecule type" value="Genomic_DNA"/>
</dbReference>
<feature type="transmembrane region" description="Helical" evidence="6">
    <location>
        <begin position="90"/>
        <end position="106"/>
    </location>
</feature>
<evidence type="ECO:0000256" key="2">
    <source>
        <dbReference type="ARBA" id="ARBA00022475"/>
    </source>
</evidence>
<accession>A0ABR7ABV9</accession>
<protein>
    <submittedName>
        <fullName evidence="7">ABC transporter permease</fullName>
    </submittedName>
</protein>
<proteinExistence type="predicted"/>
<feature type="transmembrane region" description="Helical" evidence="6">
    <location>
        <begin position="112"/>
        <end position="130"/>
    </location>
</feature>
<dbReference type="Pfam" id="PF02653">
    <property type="entry name" value="BPD_transp_2"/>
    <property type="match status" value="1"/>
</dbReference>
<keyword evidence="4 6" id="KW-1133">Transmembrane helix</keyword>
<feature type="transmembrane region" description="Helical" evidence="6">
    <location>
        <begin position="137"/>
        <end position="157"/>
    </location>
</feature>
<feature type="transmembrane region" description="Helical" evidence="6">
    <location>
        <begin position="21"/>
        <end position="40"/>
    </location>
</feature>
<dbReference type="PANTHER" id="PTHR47089:SF1">
    <property type="entry name" value="GUANOSINE ABC TRANSPORTER PERMEASE PROTEIN NUPP"/>
    <property type="match status" value="1"/>
</dbReference>
<dbReference type="Proteomes" id="UP000602181">
    <property type="component" value="Unassembled WGS sequence"/>
</dbReference>
<feature type="transmembrane region" description="Helical" evidence="6">
    <location>
        <begin position="60"/>
        <end position="78"/>
    </location>
</feature>
<keyword evidence="8" id="KW-1185">Reference proteome</keyword>
<evidence type="ECO:0000256" key="4">
    <source>
        <dbReference type="ARBA" id="ARBA00022989"/>
    </source>
</evidence>
<reference evidence="7 8" key="1">
    <citation type="submission" date="2020-08" db="EMBL/GenBank/DDBJ databases">
        <authorList>
            <person name="Liu C."/>
            <person name="Sun Q."/>
        </authorList>
    </citation>
    <scope>NUCLEOTIDE SEQUENCE [LARGE SCALE GENOMIC DNA]</scope>
    <source>
        <strain evidence="7 8">22A2-44</strain>
    </source>
</reference>